<dbReference type="RefSeq" id="WP_378056208.1">
    <property type="nucleotide sequence ID" value="NZ_JBHSIS010000006.1"/>
</dbReference>
<protein>
    <submittedName>
        <fullName evidence="2">Helix-turn-helix domain-containing protein</fullName>
    </submittedName>
</protein>
<dbReference type="CDD" id="cd00093">
    <property type="entry name" value="HTH_XRE"/>
    <property type="match status" value="1"/>
</dbReference>
<evidence type="ECO:0000259" key="1">
    <source>
        <dbReference type="PROSITE" id="PS50943"/>
    </source>
</evidence>
<dbReference type="PROSITE" id="PS50943">
    <property type="entry name" value="HTH_CROC1"/>
    <property type="match status" value="1"/>
</dbReference>
<sequence>MSGARKGPRARDRIIGARLRAIRKERTTLSLEDAAALAQWSPSTMSRIETGKRHISPEDVATISTIYRLPPAQRQELIESARAGNASGWWDLPLPGVPMDMGAIASYEADAFRLTDWSVNLIPGLLQTYHYAVGLMRSFGAASGEIEARWMARLRRQQILGNLDYEAFLGEAALRTPFGGREAMRNQLQALLAARIRGIRVRVLAEHFPSCLVTHSWLLMEFPNTSPVVNVEAIDGSVFLHDETAESYVRLAAELDKLALSASASQALIDEIHKELL</sequence>
<dbReference type="Proteomes" id="UP001595859">
    <property type="component" value="Unassembled WGS sequence"/>
</dbReference>
<feature type="domain" description="HTH cro/C1-type" evidence="1">
    <location>
        <begin position="19"/>
        <end position="74"/>
    </location>
</feature>
<dbReference type="InterPro" id="IPR010982">
    <property type="entry name" value="Lambda_DNA-bd_dom_sf"/>
</dbReference>
<gene>
    <name evidence="2" type="ORF">ACFPCV_12175</name>
</gene>
<dbReference type="Gene3D" id="1.10.260.40">
    <property type="entry name" value="lambda repressor-like DNA-binding domains"/>
    <property type="match status" value="1"/>
</dbReference>
<comment type="caution">
    <text evidence="2">The sequence shown here is derived from an EMBL/GenBank/DDBJ whole genome shotgun (WGS) entry which is preliminary data.</text>
</comment>
<name>A0ABV9S0X7_9PSEU</name>
<accession>A0ABV9S0X7</accession>
<dbReference type="InterPro" id="IPR043917">
    <property type="entry name" value="DUF5753"/>
</dbReference>
<organism evidence="2 3">
    <name type="scientific">Actinophytocola glycyrrhizae</name>
    <dbReference type="NCBI Taxonomy" id="2044873"/>
    <lineage>
        <taxon>Bacteria</taxon>
        <taxon>Bacillati</taxon>
        <taxon>Actinomycetota</taxon>
        <taxon>Actinomycetes</taxon>
        <taxon>Pseudonocardiales</taxon>
        <taxon>Pseudonocardiaceae</taxon>
    </lineage>
</organism>
<reference evidence="3" key="1">
    <citation type="journal article" date="2019" name="Int. J. Syst. Evol. Microbiol.">
        <title>The Global Catalogue of Microorganisms (GCM) 10K type strain sequencing project: providing services to taxonomists for standard genome sequencing and annotation.</title>
        <authorList>
            <consortium name="The Broad Institute Genomics Platform"/>
            <consortium name="The Broad Institute Genome Sequencing Center for Infectious Disease"/>
            <person name="Wu L."/>
            <person name="Ma J."/>
        </authorList>
    </citation>
    <scope>NUCLEOTIDE SEQUENCE [LARGE SCALE GENOMIC DNA]</scope>
    <source>
        <strain evidence="3">ZS-22-S1</strain>
    </source>
</reference>
<dbReference type="EMBL" id="JBHSIS010000006">
    <property type="protein sequence ID" value="MFC4854261.1"/>
    <property type="molecule type" value="Genomic_DNA"/>
</dbReference>
<dbReference type="InterPro" id="IPR001387">
    <property type="entry name" value="Cro/C1-type_HTH"/>
</dbReference>
<dbReference type="Pfam" id="PF19054">
    <property type="entry name" value="DUF5753"/>
    <property type="match status" value="1"/>
</dbReference>
<keyword evidence="3" id="KW-1185">Reference proteome</keyword>
<dbReference type="SUPFAM" id="SSF47413">
    <property type="entry name" value="lambda repressor-like DNA-binding domains"/>
    <property type="match status" value="1"/>
</dbReference>
<evidence type="ECO:0000313" key="2">
    <source>
        <dbReference type="EMBL" id="MFC4854261.1"/>
    </source>
</evidence>
<proteinExistence type="predicted"/>
<dbReference type="Pfam" id="PF13560">
    <property type="entry name" value="HTH_31"/>
    <property type="match status" value="1"/>
</dbReference>
<evidence type="ECO:0000313" key="3">
    <source>
        <dbReference type="Proteomes" id="UP001595859"/>
    </source>
</evidence>
<dbReference type="SMART" id="SM00530">
    <property type="entry name" value="HTH_XRE"/>
    <property type="match status" value="1"/>
</dbReference>